<dbReference type="AlphaFoldDB" id="A0A3R7DFW3"/>
<evidence type="ECO:0000313" key="1">
    <source>
        <dbReference type="EMBL" id="RKD98256.1"/>
    </source>
</evidence>
<comment type="caution">
    <text evidence="1">The sequence shown here is derived from an EMBL/GenBank/DDBJ whole genome shotgun (WGS) entry which is preliminary data.</text>
</comment>
<dbReference type="EMBL" id="RAPO01000001">
    <property type="protein sequence ID" value="RKD98256.1"/>
    <property type="molecule type" value="Genomic_DNA"/>
</dbReference>
<sequence length="152" mass="18415">MAVSDDPEYDIDFRESPEEYEIGRGEQGVFKMQPYKDELLPLWSIKSLEQAEAAAADIYQKFEEYKRANEFPGMDLARKYLQMGWTRSLRYAKYPGGQKYEEDEDGNRVEREPQQWYDDEKFEISQVYREYLDRVTEDETYQRRKREWQNGD</sequence>
<dbReference type="InterPro" id="IPR025494">
    <property type="entry name" value="DUF4385"/>
</dbReference>
<reference evidence="1 2" key="1">
    <citation type="submission" date="2018-09" db="EMBL/GenBank/DDBJ databases">
        <title>Genomic Encyclopedia of Archaeal and Bacterial Type Strains, Phase II (KMG-II): from individual species to whole genera.</title>
        <authorList>
            <person name="Goeker M."/>
        </authorList>
    </citation>
    <scope>NUCLEOTIDE SEQUENCE [LARGE SCALE GENOMIC DNA]</scope>
    <source>
        <strain evidence="1 2">DSM 13151</strain>
    </source>
</reference>
<organism evidence="1 2">
    <name type="scientific">Halopiger aswanensis</name>
    <dbReference type="NCBI Taxonomy" id="148449"/>
    <lineage>
        <taxon>Archaea</taxon>
        <taxon>Methanobacteriati</taxon>
        <taxon>Methanobacteriota</taxon>
        <taxon>Stenosarchaea group</taxon>
        <taxon>Halobacteria</taxon>
        <taxon>Halobacteriales</taxon>
        <taxon>Natrialbaceae</taxon>
        <taxon>Halopiger</taxon>
    </lineage>
</organism>
<dbReference type="Pfam" id="PF14328">
    <property type="entry name" value="DUF4385"/>
    <property type="match status" value="1"/>
</dbReference>
<dbReference type="Proteomes" id="UP000283805">
    <property type="component" value="Unassembled WGS sequence"/>
</dbReference>
<proteinExistence type="predicted"/>
<keyword evidence="2" id="KW-1185">Reference proteome</keyword>
<gene>
    <name evidence="1" type="ORF">ATJ93_1261</name>
</gene>
<protein>
    <submittedName>
        <fullName evidence="1">Uncharacterized protein DUF4385</fullName>
    </submittedName>
</protein>
<accession>A0A3R7DFW3</accession>
<evidence type="ECO:0000313" key="2">
    <source>
        <dbReference type="Proteomes" id="UP000283805"/>
    </source>
</evidence>
<name>A0A3R7DFW3_9EURY</name>